<comment type="caution">
    <text evidence="6">The sequence shown here is derived from an EMBL/GenBank/DDBJ whole genome shotgun (WGS) entry which is preliminary data.</text>
</comment>
<dbReference type="SUPFAM" id="SSF53850">
    <property type="entry name" value="Periplasmic binding protein-like II"/>
    <property type="match status" value="1"/>
</dbReference>
<dbReference type="Gene3D" id="3.40.190.10">
    <property type="entry name" value="Periplasmic binding protein-like II"/>
    <property type="match status" value="2"/>
</dbReference>
<accession>A0ABT4U5H6</accession>
<dbReference type="EMBL" id="JAQFWQ010000044">
    <property type="protein sequence ID" value="MDA2812208.1"/>
    <property type="molecule type" value="Genomic_DNA"/>
</dbReference>
<dbReference type="Gene3D" id="1.10.10.10">
    <property type="entry name" value="Winged helix-like DNA-binding domain superfamily/Winged helix DNA-binding domain"/>
    <property type="match status" value="1"/>
</dbReference>
<name>A0ABT4U5H6_9ACTN</name>
<dbReference type="InterPro" id="IPR000847">
    <property type="entry name" value="LysR_HTH_N"/>
</dbReference>
<organism evidence="6 7">
    <name type="scientific">Nocardiopsis endophytica</name>
    <dbReference type="NCBI Taxonomy" id="3018445"/>
    <lineage>
        <taxon>Bacteria</taxon>
        <taxon>Bacillati</taxon>
        <taxon>Actinomycetota</taxon>
        <taxon>Actinomycetes</taxon>
        <taxon>Streptosporangiales</taxon>
        <taxon>Nocardiopsidaceae</taxon>
        <taxon>Nocardiopsis</taxon>
    </lineage>
</organism>
<evidence type="ECO:0000259" key="5">
    <source>
        <dbReference type="PROSITE" id="PS50931"/>
    </source>
</evidence>
<dbReference type="SUPFAM" id="SSF46785">
    <property type="entry name" value="Winged helix' DNA-binding domain"/>
    <property type="match status" value="1"/>
</dbReference>
<keyword evidence="3" id="KW-0238">DNA-binding</keyword>
<keyword evidence="2" id="KW-0805">Transcription regulation</keyword>
<keyword evidence="7" id="KW-1185">Reference proteome</keyword>
<evidence type="ECO:0000256" key="1">
    <source>
        <dbReference type="ARBA" id="ARBA00009437"/>
    </source>
</evidence>
<feature type="domain" description="HTH lysR-type" evidence="5">
    <location>
        <begin position="1"/>
        <end position="60"/>
    </location>
</feature>
<evidence type="ECO:0000256" key="4">
    <source>
        <dbReference type="ARBA" id="ARBA00023163"/>
    </source>
</evidence>
<protein>
    <submittedName>
        <fullName evidence="6">LysR family transcriptional regulator</fullName>
    </submittedName>
</protein>
<gene>
    <name evidence="6" type="ORF">O4J56_16305</name>
</gene>
<dbReference type="PANTHER" id="PTHR30346">
    <property type="entry name" value="TRANSCRIPTIONAL DUAL REGULATOR HCAR-RELATED"/>
    <property type="match status" value="1"/>
</dbReference>
<dbReference type="Pfam" id="PF00126">
    <property type="entry name" value="HTH_1"/>
    <property type="match status" value="1"/>
</dbReference>
<comment type="similarity">
    <text evidence="1">Belongs to the LysR transcriptional regulatory family.</text>
</comment>
<dbReference type="RefSeq" id="WP_270686687.1">
    <property type="nucleotide sequence ID" value="NZ_JAQFWQ010000044.1"/>
</dbReference>
<evidence type="ECO:0000313" key="7">
    <source>
        <dbReference type="Proteomes" id="UP001527866"/>
    </source>
</evidence>
<dbReference type="InterPro" id="IPR036388">
    <property type="entry name" value="WH-like_DNA-bd_sf"/>
</dbReference>
<dbReference type="CDD" id="cd08414">
    <property type="entry name" value="PBP2_LTTR_aromatics_like"/>
    <property type="match status" value="1"/>
</dbReference>
<dbReference type="PROSITE" id="PS50931">
    <property type="entry name" value="HTH_LYSR"/>
    <property type="match status" value="1"/>
</dbReference>
<sequence>MDVHTRLLRYFTAVAEEGGLTRAAERLYVSQPAVTKQIHRLEDLLGARLFDRTPTGMRLTAAGHALAGRAPALLAAWEEAARDVRLAADREARVLPVGFIASGGPASAVQAAFARVRPDWRIELRQAPWSDPTAGLADRRVRAALVLLPVPAREDLRVEVLYTEPRSVVLAVGHPLAEREVVRLEELEDEPFVAAPEHTGAWRDHWLAAGERTSRPRRVGAVAEHPDEWLNAIAAGLGVALAPESGARYYAHPGVVYRPLAGVSPVQAGVAWLPEADGDPVVADFVECCREAFGTPAP</sequence>
<dbReference type="Pfam" id="PF03466">
    <property type="entry name" value="LysR_substrate"/>
    <property type="match status" value="1"/>
</dbReference>
<evidence type="ECO:0000256" key="2">
    <source>
        <dbReference type="ARBA" id="ARBA00023015"/>
    </source>
</evidence>
<reference evidence="6 7" key="1">
    <citation type="submission" date="2023-01" db="EMBL/GenBank/DDBJ databases">
        <title>Draft genome sequence of Nocardiopsis sp. RSe5-2 isolated from halophytes.</title>
        <authorList>
            <person name="Duangmal K."/>
            <person name="Chantavorakit T."/>
        </authorList>
    </citation>
    <scope>NUCLEOTIDE SEQUENCE [LARGE SCALE GENOMIC DNA]</scope>
    <source>
        <strain evidence="6 7">RSe5-2</strain>
    </source>
</reference>
<keyword evidence="4" id="KW-0804">Transcription</keyword>
<evidence type="ECO:0000313" key="6">
    <source>
        <dbReference type="EMBL" id="MDA2812208.1"/>
    </source>
</evidence>
<dbReference type="PRINTS" id="PR00039">
    <property type="entry name" value="HTHLYSR"/>
</dbReference>
<proteinExistence type="inferred from homology"/>
<dbReference type="InterPro" id="IPR036390">
    <property type="entry name" value="WH_DNA-bd_sf"/>
</dbReference>
<dbReference type="PANTHER" id="PTHR30346:SF0">
    <property type="entry name" value="HCA OPERON TRANSCRIPTIONAL ACTIVATOR HCAR"/>
    <property type="match status" value="1"/>
</dbReference>
<evidence type="ECO:0000256" key="3">
    <source>
        <dbReference type="ARBA" id="ARBA00023125"/>
    </source>
</evidence>
<dbReference type="InterPro" id="IPR005119">
    <property type="entry name" value="LysR_subst-bd"/>
</dbReference>
<dbReference type="Proteomes" id="UP001527866">
    <property type="component" value="Unassembled WGS sequence"/>
</dbReference>